<evidence type="ECO:0000256" key="4">
    <source>
        <dbReference type="ARBA" id="ARBA00013126"/>
    </source>
</evidence>
<evidence type="ECO:0000313" key="12">
    <source>
        <dbReference type="Proteomes" id="UP001139179"/>
    </source>
</evidence>
<dbReference type="InterPro" id="IPR050501">
    <property type="entry name" value="ICDH/IPMDH"/>
</dbReference>
<keyword evidence="7" id="KW-0520">NAD</keyword>
<name>A0A9X2IME1_9BACI</name>
<proteinExistence type="inferred from homology"/>
<dbReference type="PANTHER" id="PTHR43275:SF1">
    <property type="entry name" value="D-MALATE DEHYDROGENASE [DECARBOXYLATING]"/>
    <property type="match status" value="1"/>
</dbReference>
<evidence type="ECO:0000313" key="11">
    <source>
        <dbReference type="EMBL" id="MCM3713794.1"/>
    </source>
</evidence>
<comment type="caution">
    <text evidence="11">The sequence shown here is derived from an EMBL/GenBank/DDBJ whole genome shotgun (WGS) entry which is preliminary data.</text>
</comment>
<comment type="cofactor">
    <cofactor evidence="1">
        <name>Mn(2+)</name>
        <dbReference type="ChEBI" id="CHEBI:29035"/>
    </cofactor>
</comment>
<evidence type="ECO:0000256" key="1">
    <source>
        <dbReference type="ARBA" id="ARBA00001936"/>
    </source>
</evidence>
<evidence type="ECO:0000256" key="8">
    <source>
        <dbReference type="ARBA" id="ARBA00023211"/>
    </source>
</evidence>
<reference evidence="11" key="1">
    <citation type="submission" date="2022-05" db="EMBL/GenBank/DDBJ databases">
        <title>Comparative Genomics of Spacecraft Associated Microbes.</title>
        <authorList>
            <person name="Tran M.T."/>
            <person name="Wright A."/>
            <person name="Seuylemezian A."/>
            <person name="Eisen J."/>
            <person name="Coil D."/>
        </authorList>
    </citation>
    <scope>NUCLEOTIDE SEQUENCE</scope>
    <source>
        <strain evidence="11">214.1.1</strain>
    </source>
</reference>
<dbReference type="SMART" id="SM01329">
    <property type="entry name" value="Iso_dh"/>
    <property type="match status" value="1"/>
</dbReference>
<protein>
    <recommendedName>
        <fullName evidence="4">D-malate dehydrogenase (decarboxylating)</fullName>
        <ecNumber evidence="4">1.1.1.83</ecNumber>
    </recommendedName>
</protein>
<evidence type="ECO:0000256" key="3">
    <source>
        <dbReference type="ARBA" id="ARBA00007769"/>
    </source>
</evidence>
<dbReference type="PROSITE" id="PS00470">
    <property type="entry name" value="IDH_IMDH"/>
    <property type="match status" value="1"/>
</dbReference>
<keyword evidence="6 11" id="KW-0560">Oxidoreductase</keyword>
<evidence type="ECO:0000256" key="9">
    <source>
        <dbReference type="ARBA" id="ARBA00049301"/>
    </source>
</evidence>
<dbReference type="InterPro" id="IPR011829">
    <property type="entry name" value="TTC_DH"/>
</dbReference>
<keyword evidence="5" id="KW-0479">Metal-binding</keyword>
<evidence type="ECO:0000256" key="5">
    <source>
        <dbReference type="ARBA" id="ARBA00022723"/>
    </source>
</evidence>
<keyword evidence="12" id="KW-1185">Reference proteome</keyword>
<dbReference type="GO" id="GO:0000287">
    <property type="term" value="F:magnesium ion binding"/>
    <property type="evidence" value="ECO:0007669"/>
    <property type="project" value="InterPro"/>
</dbReference>
<evidence type="ECO:0000256" key="6">
    <source>
        <dbReference type="ARBA" id="ARBA00023002"/>
    </source>
</evidence>
<dbReference type="Pfam" id="PF00180">
    <property type="entry name" value="Iso_dh"/>
    <property type="match status" value="1"/>
</dbReference>
<dbReference type="EC" id="1.1.1.83" evidence="4"/>
<dbReference type="EMBL" id="JAMBOL010000003">
    <property type="protein sequence ID" value="MCM3713794.1"/>
    <property type="molecule type" value="Genomic_DNA"/>
</dbReference>
<dbReference type="SUPFAM" id="SSF53659">
    <property type="entry name" value="Isocitrate/Isopropylmalate dehydrogenase-like"/>
    <property type="match status" value="1"/>
</dbReference>
<dbReference type="AlphaFoldDB" id="A0A9X2IME1"/>
<dbReference type="PANTHER" id="PTHR43275">
    <property type="entry name" value="D-MALATE DEHYDROGENASE [DECARBOXYLATING]"/>
    <property type="match status" value="1"/>
</dbReference>
<dbReference type="GO" id="GO:0051287">
    <property type="term" value="F:NAD binding"/>
    <property type="evidence" value="ECO:0007669"/>
    <property type="project" value="InterPro"/>
</dbReference>
<dbReference type="InterPro" id="IPR024084">
    <property type="entry name" value="IsoPropMal-DH-like_dom"/>
</dbReference>
<dbReference type="Proteomes" id="UP001139179">
    <property type="component" value="Unassembled WGS sequence"/>
</dbReference>
<evidence type="ECO:0000256" key="2">
    <source>
        <dbReference type="ARBA" id="ARBA00001946"/>
    </source>
</evidence>
<gene>
    <name evidence="11" type="ORF">M3202_06830</name>
</gene>
<dbReference type="InterPro" id="IPR019818">
    <property type="entry name" value="IsoCit/isopropylmalate_DH_CS"/>
</dbReference>
<organism evidence="11 12">
    <name type="scientific">Halalkalibacter oceani</name>
    <dbReference type="NCBI Taxonomy" id="1653776"/>
    <lineage>
        <taxon>Bacteria</taxon>
        <taxon>Bacillati</taxon>
        <taxon>Bacillota</taxon>
        <taxon>Bacilli</taxon>
        <taxon>Bacillales</taxon>
        <taxon>Bacillaceae</taxon>
        <taxon>Halalkalibacter</taxon>
    </lineage>
</organism>
<comment type="catalytic activity">
    <reaction evidence="9">
        <text>(R)-malate + NAD(+) = pyruvate + CO2 + NADH</text>
        <dbReference type="Rhea" id="RHEA:18365"/>
        <dbReference type="ChEBI" id="CHEBI:15361"/>
        <dbReference type="ChEBI" id="CHEBI:15588"/>
        <dbReference type="ChEBI" id="CHEBI:16526"/>
        <dbReference type="ChEBI" id="CHEBI:57540"/>
        <dbReference type="ChEBI" id="CHEBI:57945"/>
        <dbReference type="EC" id="1.1.1.83"/>
    </reaction>
</comment>
<feature type="domain" description="Isopropylmalate dehydrogenase-like" evidence="10">
    <location>
        <begin position="5"/>
        <end position="345"/>
    </location>
</feature>
<comment type="similarity">
    <text evidence="3">Belongs to the isocitrate and isopropylmalate dehydrogenases family.</text>
</comment>
<evidence type="ECO:0000259" key="10">
    <source>
        <dbReference type="SMART" id="SM01329"/>
    </source>
</evidence>
<dbReference type="NCBIfam" id="NF006048">
    <property type="entry name" value="PRK08194.1"/>
    <property type="match status" value="1"/>
</dbReference>
<accession>A0A9X2IME1</accession>
<evidence type="ECO:0000256" key="7">
    <source>
        <dbReference type="ARBA" id="ARBA00023027"/>
    </source>
</evidence>
<dbReference type="Gene3D" id="3.40.718.10">
    <property type="entry name" value="Isopropylmalate Dehydrogenase"/>
    <property type="match status" value="1"/>
</dbReference>
<sequence length="351" mass="37810">MKRFSIAVIPGDGIGREVVPAALNVLDTAASAHGGIAFDYTEFPWSCEYYLEHGEMMPEDGLEQLKKFDAILLGAVGNPQLVPDHVSLWGLLINIRRGFQQSINIRPAKYFEGLRSPLADPKQFDFIVVRENSEGEYSEVGGRIHQGSSQIAIQNSIFTRPGVENALRYGFELAKGRKGHVTSATKSNGIVHTMPFWDEVFADVKADYPEIEAESTHIDALAAFFVTKPEAFDVVVASNLFGDILTDIGGAVMGSIGIAPAANINLSGEFPSMFEPVHGSAPDIVGKHIANPIGQIWTAKMMLDHLGETELGAGILSAVEEVTKNGVKTPDIGGSATTEEVTAAICEQLKK</sequence>
<keyword evidence="8" id="KW-0464">Manganese</keyword>
<dbReference type="NCBIfam" id="TIGR02089">
    <property type="entry name" value="TTC"/>
    <property type="match status" value="1"/>
</dbReference>
<dbReference type="RefSeq" id="WP_251222587.1">
    <property type="nucleotide sequence ID" value="NZ_JAMBOL010000003.1"/>
</dbReference>
<dbReference type="GO" id="GO:0046553">
    <property type="term" value="F:D-malate dehydrogenase (decarboxylating) (NAD+) activity"/>
    <property type="evidence" value="ECO:0007669"/>
    <property type="project" value="UniProtKB-EC"/>
</dbReference>
<comment type="cofactor">
    <cofactor evidence="2">
        <name>Mg(2+)</name>
        <dbReference type="ChEBI" id="CHEBI:18420"/>
    </cofactor>
</comment>